<keyword evidence="9 15" id="KW-0378">Hydrolase</keyword>
<dbReference type="GO" id="GO:0005737">
    <property type="term" value="C:cytoplasm"/>
    <property type="evidence" value="ECO:0007669"/>
    <property type="project" value="UniProtKB-SubCell"/>
</dbReference>
<dbReference type="InterPro" id="IPR029069">
    <property type="entry name" value="HotDog_dom_sf"/>
</dbReference>
<keyword evidence="18" id="KW-1185">Reference proteome</keyword>
<comment type="pathway">
    <text evidence="4 15">Glycolipid biosynthesis; lipid IV(A) biosynthesis; lipid IV(A) from (3R)-3-hydroxytetradecanoyl-[acyl-carrier-protein] and UDP-N-acetyl-alpha-D-glucosamine: step 2/6.</text>
</comment>
<dbReference type="KEGG" id="elut:CKA38_09830"/>
<dbReference type="GO" id="GO:0046872">
    <property type="term" value="F:metal ion binding"/>
    <property type="evidence" value="ECO:0007669"/>
    <property type="project" value="UniProtKB-KW"/>
</dbReference>
<dbReference type="InterPro" id="IPR013114">
    <property type="entry name" value="FabA_FabZ"/>
</dbReference>
<feature type="binding site" evidence="15">
    <location>
        <position position="237"/>
    </location>
    <ligand>
        <name>Zn(2+)</name>
        <dbReference type="ChEBI" id="CHEBI:29105"/>
    </ligand>
</feature>
<dbReference type="AlphaFoldDB" id="A0A2U8E3T4"/>
<evidence type="ECO:0000256" key="14">
    <source>
        <dbReference type="ARBA" id="ARBA00025049"/>
    </source>
</evidence>
<dbReference type="EC" id="4.2.1.59" evidence="16"/>
<comment type="catalytic activity">
    <reaction evidence="16">
        <text>a (3R)-hydroxyacyl-[ACP] = a (2E)-enoyl-[ACP] + H2O</text>
        <dbReference type="Rhea" id="RHEA:13097"/>
        <dbReference type="Rhea" id="RHEA-COMP:9925"/>
        <dbReference type="Rhea" id="RHEA-COMP:9945"/>
        <dbReference type="ChEBI" id="CHEBI:15377"/>
        <dbReference type="ChEBI" id="CHEBI:78784"/>
        <dbReference type="ChEBI" id="CHEBI:78827"/>
        <dbReference type="EC" id="4.2.1.59"/>
    </reaction>
</comment>
<feature type="active site" description="Proton donor" evidence="15">
    <location>
        <position position="260"/>
    </location>
</feature>
<dbReference type="OrthoDB" id="9772788at2"/>
<dbReference type="CDD" id="cd01288">
    <property type="entry name" value="FabZ"/>
    <property type="match status" value="1"/>
</dbReference>
<dbReference type="Pfam" id="PF07977">
    <property type="entry name" value="FabA"/>
    <property type="match status" value="1"/>
</dbReference>
<evidence type="ECO:0000256" key="8">
    <source>
        <dbReference type="ARBA" id="ARBA00022723"/>
    </source>
</evidence>
<dbReference type="GO" id="GO:0103117">
    <property type="term" value="F:UDP-3-O-acyl-N-acetylglucosamine deacetylase activity"/>
    <property type="evidence" value="ECO:0007669"/>
    <property type="project" value="UniProtKB-UniRule"/>
</dbReference>
<comment type="subcellular location">
    <subcellularLocation>
        <location evidence="3 16">Cytoplasm</location>
    </subcellularLocation>
</comment>
<dbReference type="InterPro" id="IPR011334">
    <property type="entry name" value="UDP-acyl_GlcNac_deAcase_C"/>
</dbReference>
<keyword evidence="11 15" id="KW-0443">Lipid metabolism</keyword>
<feature type="binding site" evidence="15">
    <location>
        <position position="77"/>
    </location>
    <ligand>
        <name>Zn(2+)</name>
        <dbReference type="ChEBI" id="CHEBI:29105"/>
    </ligand>
</feature>
<dbReference type="FunFam" id="3.10.129.10:FF:000001">
    <property type="entry name" value="3-hydroxyacyl-[acyl-carrier-protein] dehydratase FabZ"/>
    <property type="match status" value="1"/>
</dbReference>
<organism evidence="17 18">
    <name type="scientific">Ereboglobus luteus</name>
    <dbReference type="NCBI Taxonomy" id="1796921"/>
    <lineage>
        <taxon>Bacteria</taxon>
        <taxon>Pseudomonadati</taxon>
        <taxon>Verrucomicrobiota</taxon>
        <taxon>Opitutia</taxon>
        <taxon>Opitutales</taxon>
        <taxon>Opitutaceae</taxon>
        <taxon>Ereboglobus</taxon>
    </lineage>
</organism>
<evidence type="ECO:0000256" key="4">
    <source>
        <dbReference type="ARBA" id="ARBA00005002"/>
    </source>
</evidence>
<dbReference type="SUPFAM" id="SSF54211">
    <property type="entry name" value="Ribosomal protein S5 domain 2-like"/>
    <property type="match status" value="2"/>
</dbReference>
<evidence type="ECO:0000256" key="9">
    <source>
        <dbReference type="ARBA" id="ARBA00022801"/>
    </source>
</evidence>
<evidence type="ECO:0000256" key="2">
    <source>
        <dbReference type="ARBA" id="ARBA00002923"/>
    </source>
</evidence>
<sequence>MKQRTLAREVTIQGKALHTGEEVTMTMRPAPANHGIVFKRVDLPGSPELRPRVDQISDLVRATTIQVGHAKLHTVEHILSALTGCGIDNVLIEINASEPPIMDGSARPFVNMILQAEPVEQDKDREYFTLDAPVSVSRGNSTIIALPADELKISCTSADDRGIHTQHLSIAIDPDVYMSQIAAARTFTIYEDIEELLKLGKIKGGTLDCAVVIKGDKILSKEGLRFNDEFVRHKILDIIGDITLLGMPLKAHIIATRPGHAINADLTKALYEKLLERKKKPAKKKAARADTLRPNETSLDIKRILEMMPHRYPFVMVDRVIEFIGDNELVAIKNVSINEPYFQGHYPEEPLMPGVLQLEAMAQASGLLLLRGVSVDGRTPFFMSADKIKFRRPVRPGDQLTINAKLTKVRANKLAVAEATCTVGGNVVSSAELMFTLVDAETGVMGAG</sequence>
<dbReference type="InterPro" id="IPR010084">
    <property type="entry name" value="FabZ"/>
</dbReference>
<dbReference type="EC" id="3.5.1.108" evidence="15"/>
<comment type="similarity">
    <text evidence="15">Belongs to the LpxC family.</text>
</comment>
<proteinExistence type="inferred from homology"/>
<dbReference type="InterPro" id="IPR015870">
    <property type="entry name" value="UDP-acyl_N-AcGlcN_deAcase_N"/>
</dbReference>
<dbReference type="HAMAP" id="MF_00388">
    <property type="entry name" value="LpxC"/>
    <property type="match status" value="1"/>
</dbReference>
<evidence type="ECO:0000256" key="12">
    <source>
        <dbReference type="ARBA" id="ARBA00023239"/>
    </source>
</evidence>
<accession>A0A2U8E3T4</accession>
<evidence type="ECO:0000256" key="1">
    <source>
        <dbReference type="ARBA" id="ARBA00001947"/>
    </source>
</evidence>
<dbReference type="NCBIfam" id="NF009667">
    <property type="entry name" value="PRK13188.1"/>
    <property type="match status" value="1"/>
</dbReference>
<dbReference type="EMBL" id="CP023004">
    <property type="protein sequence ID" value="AWI09501.1"/>
    <property type="molecule type" value="Genomic_DNA"/>
</dbReference>
<keyword evidence="5 16" id="KW-0963">Cytoplasm</keyword>
<gene>
    <name evidence="16" type="primary">fabZ</name>
    <name evidence="15" type="synonym">lpxC</name>
    <name evidence="17" type="ORF">CKA38_09830</name>
</gene>
<protein>
    <recommendedName>
        <fullName evidence="15 16">Multifunctional fusion protein</fullName>
    </recommendedName>
    <domain>
        <recommendedName>
            <fullName evidence="16">3-hydroxyacyl-[acyl-carrier-protein] dehydratase FabZ</fullName>
            <ecNumber evidence="16">4.2.1.59</ecNumber>
        </recommendedName>
        <alternativeName>
            <fullName evidence="16">(3R)-hydroxymyristoyl-[acyl-carrier-protein] dehydratase</fullName>
        </alternativeName>
        <alternativeName>
            <fullName evidence="16">Beta-hydroxyacyl-ACP dehydratase</fullName>
            <shortName evidence="16">(3R)-hydroxymyristoyl-ACP dehydrase</shortName>
        </alternativeName>
    </domain>
    <domain>
        <recommendedName>
            <fullName evidence="15">UDP-3-O-acyl-N-acetylglucosamine deacetylase</fullName>
            <shortName evidence="15">UDP-3-O-acyl-GlcNAc deacetylase</shortName>
            <ecNumber evidence="15">3.5.1.108</ecNumber>
        </recommendedName>
        <alternativeName>
            <fullName evidence="15">UDP-3-O-[R-3-hydroxymyristoyl]-N-acetylglucosamine deacetylase</fullName>
        </alternativeName>
    </domain>
</protein>
<dbReference type="GO" id="GO:0009245">
    <property type="term" value="P:lipid A biosynthetic process"/>
    <property type="evidence" value="ECO:0007669"/>
    <property type="project" value="UniProtKB-UniRule"/>
</dbReference>
<evidence type="ECO:0000256" key="10">
    <source>
        <dbReference type="ARBA" id="ARBA00022833"/>
    </source>
</evidence>
<comment type="function">
    <text evidence="14 16">Involved in unsaturated fatty acids biosynthesis. Catalyzes the dehydration of short chain beta-hydroxyacyl-ACPs and long chain saturated and unsaturated beta-hydroxyacyl-ACPs.</text>
</comment>
<dbReference type="NCBIfam" id="TIGR01750">
    <property type="entry name" value="fabZ"/>
    <property type="match status" value="1"/>
</dbReference>
<reference evidence="17 18" key="1">
    <citation type="journal article" date="2018" name="Syst. Appl. Microbiol.">
        <title>Ereboglobus luteus gen. nov. sp. nov. from cockroach guts, and new insights into the oxygen relationship of the genera Opitutus and Didymococcus (Verrucomicrobia: Opitutaceae).</title>
        <authorList>
            <person name="Tegtmeier D."/>
            <person name="Belitz A."/>
            <person name="Radek R."/>
            <person name="Heimerl T."/>
            <person name="Brune A."/>
        </authorList>
    </citation>
    <scope>NUCLEOTIDE SEQUENCE [LARGE SCALE GENOMIC DNA]</scope>
    <source>
        <strain evidence="17 18">Ho45</strain>
    </source>
</reference>
<evidence type="ECO:0000256" key="6">
    <source>
        <dbReference type="ARBA" id="ARBA00022516"/>
    </source>
</evidence>
<dbReference type="Gene3D" id="3.30.1700.10">
    <property type="entry name" value="lpxc deacetylase, domain 2"/>
    <property type="match status" value="1"/>
</dbReference>
<evidence type="ECO:0000256" key="13">
    <source>
        <dbReference type="ARBA" id="ARBA00024535"/>
    </source>
</evidence>
<comment type="similarity">
    <text evidence="16">Belongs to the thioester dehydratase family. FabZ subfamily.</text>
</comment>
<dbReference type="UniPathway" id="UPA00359">
    <property type="reaction ID" value="UER00478"/>
</dbReference>
<evidence type="ECO:0000256" key="3">
    <source>
        <dbReference type="ARBA" id="ARBA00004496"/>
    </source>
</evidence>
<dbReference type="GO" id="GO:0016020">
    <property type="term" value="C:membrane"/>
    <property type="evidence" value="ECO:0007669"/>
    <property type="project" value="GOC"/>
</dbReference>
<dbReference type="RefSeq" id="WP_108825310.1">
    <property type="nucleotide sequence ID" value="NZ_CP023004.1"/>
</dbReference>
<keyword evidence="10 15" id="KW-0862">Zinc</keyword>
<dbReference type="GO" id="GO:0006633">
    <property type="term" value="P:fatty acid biosynthetic process"/>
    <property type="evidence" value="ECO:0007669"/>
    <property type="project" value="UniProtKB-UniRule"/>
</dbReference>
<dbReference type="NCBIfam" id="TIGR00325">
    <property type="entry name" value="lpxC"/>
    <property type="match status" value="1"/>
</dbReference>
<comment type="cofactor">
    <cofactor evidence="1 15">
        <name>Zn(2+)</name>
        <dbReference type="ChEBI" id="CHEBI:29105"/>
    </cofactor>
</comment>
<dbReference type="InterPro" id="IPR020568">
    <property type="entry name" value="Ribosomal_Su5_D2-typ_SF"/>
</dbReference>
<feature type="active site" evidence="16">
    <location>
        <position position="345"/>
    </location>
</feature>
<keyword evidence="12 16" id="KW-0456">Lyase</keyword>
<evidence type="ECO:0000256" key="16">
    <source>
        <dbReference type="HAMAP-Rule" id="MF_00406"/>
    </source>
</evidence>
<keyword evidence="6 15" id="KW-0444">Lipid biosynthesis</keyword>
<keyword evidence="8 15" id="KW-0479">Metal-binding</keyword>
<dbReference type="SUPFAM" id="SSF54637">
    <property type="entry name" value="Thioesterase/thiol ester dehydrase-isomerase"/>
    <property type="match status" value="1"/>
</dbReference>
<comment type="function">
    <text evidence="2 15">Catalyzes the hydrolysis of UDP-3-O-myristoyl-N-acetylglucosamine to form UDP-3-O-myristoylglucosamine and acetate, the committed step in lipid A biosynthesis.</text>
</comment>
<comment type="catalytic activity">
    <reaction evidence="13 15">
        <text>a UDP-3-O-[(3R)-3-hydroxyacyl]-N-acetyl-alpha-D-glucosamine + H2O = a UDP-3-O-[(3R)-3-hydroxyacyl]-alpha-D-glucosamine + acetate</text>
        <dbReference type="Rhea" id="RHEA:67816"/>
        <dbReference type="ChEBI" id="CHEBI:15377"/>
        <dbReference type="ChEBI" id="CHEBI:30089"/>
        <dbReference type="ChEBI" id="CHEBI:137740"/>
        <dbReference type="ChEBI" id="CHEBI:173225"/>
        <dbReference type="EC" id="3.5.1.108"/>
    </reaction>
</comment>
<evidence type="ECO:0000256" key="5">
    <source>
        <dbReference type="ARBA" id="ARBA00022490"/>
    </source>
</evidence>
<dbReference type="PANTHER" id="PTHR33694">
    <property type="entry name" value="UDP-3-O-ACYL-N-ACETYLGLUCOSAMINE DEACETYLASE 1, MITOCHONDRIAL-RELATED"/>
    <property type="match status" value="1"/>
</dbReference>
<evidence type="ECO:0000256" key="11">
    <source>
        <dbReference type="ARBA" id="ARBA00023098"/>
    </source>
</evidence>
<dbReference type="HAMAP" id="MF_00406">
    <property type="entry name" value="FabZ"/>
    <property type="match status" value="1"/>
</dbReference>
<name>A0A2U8E3T4_9BACT</name>
<dbReference type="Gene3D" id="3.30.230.20">
    <property type="entry name" value="lpxc deacetylase, domain 1"/>
    <property type="match status" value="1"/>
</dbReference>
<dbReference type="Proteomes" id="UP000244896">
    <property type="component" value="Chromosome"/>
</dbReference>
<evidence type="ECO:0000313" key="17">
    <source>
        <dbReference type="EMBL" id="AWI09501.1"/>
    </source>
</evidence>
<dbReference type="InterPro" id="IPR004463">
    <property type="entry name" value="UDP-acyl_GlcNac_deAcase"/>
</dbReference>
<dbReference type="Gene3D" id="3.10.129.10">
    <property type="entry name" value="Hotdog Thioesterase"/>
    <property type="match status" value="1"/>
</dbReference>
<dbReference type="Pfam" id="PF03331">
    <property type="entry name" value="LpxC"/>
    <property type="match status" value="1"/>
</dbReference>
<dbReference type="NCBIfam" id="NF000582">
    <property type="entry name" value="PRK00006.1"/>
    <property type="match status" value="1"/>
</dbReference>
<evidence type="ECO:0000256" key="7">
    <source>
        <dbReference type="ARBA" id="ARBA00022556"/>
    </source>
</evidence>
<dbReference type="PANTHER" id="PTHR33694:SF1">
    <property type="entry name" value="UDP-3-O-ACYL-N-ACETYLGLUCOSAMINE DEACETYLASE 1, MITOCHONDRIAL-RELATED"/>
    <property type="match status" value="1"/>
</dbReference>
<dbReference type="GO" id="GO:0019171">
    <property type="term" value="F:(3R)-hydroxyacyl-[acyl-carrier-protein] dehydratase activity"/>
    <property type="evidence" value="ECO:0007669"/>
    <property type="project" value="UniProtKB-EC"/>
</dbReference>
<evidence type="ECO:0000313" key="18">
    <source>
        <dbReference type="Proteomes" id="UP000244896"/>
    </source>
</evidence>
<feature type="binding site" evidence="15">
    <location>
        <position position="233"/>
    </location>
    <ligand>
        <name>Zn(2+)</name>
        <dbReference type="ChEBI" id="CHEBI:29105"/>
    </ligand>
</feature>
<evidence type="ECO:0000256" key="15">
    <source>
        <dbReference type="HAMAP-Rule" id="MF_00388"/>
    </source>
</evidence>
<keyword evidence="7 15" id="KW-0441">Lipid A biosynthesis</keyword>